<dbReference type="Gene3D" id="2.40.50.140">
    <property type="entry name" value="Nucleic acid-binding proteins"/>
    <property type="match status" value="1"/>
</dbReference>
<name>A0A0C1N0Q0_9RICK</name>
<dbReference type="STRING" id="86105.NF27_CG00710"/>
<evidence type="ECO:0000256" key="4">
    <source>
        <dbReference type="ARBA" id="ARBA00022763"/>
    </source>
</evidence>
<dbReference type="InterPro" id="IPR001650">
    <property type="entry name" value="Helicase_C-like"/>
</dbReference>
<dbReference type="InterPro" id="IPR004609">
    <property type="entry name" value="ATP-dep_DNA_helicase_RecG"/>
</dbReference>
<evidence type="ECO:0000256" key="9">
    <source>
        <dbReference type="ARBA" id="ARBA00023172"/>
    </source>
</evidence>
<dbReference type="EMBL" id="JSWE01000058">
    <property type="protein sequence ID" value="KIE05891.1"/>
    <property type="molecule type" value="Genomic_DNA"/>
</dbReference>
<dbReference type="SUPFAM" id="SSF52540">
    <property type="entry name" value="P-loop containing nucleoside triphosphate hydrolases"/>
    <property type="match status" value="2"/>
</dbReference>
<comment type="caution">
    <text evidence="18">The sequence shown here is derived from an EMBL/GenBank/DDBJ whole genome shotgun (WGS) entry which is preliminary data.</text>
</comment>
<dbReference type="GO" id="GO:0006281">
    <property type="term" value="P:DNA repair"/>
    <property type="evidence" value="ECO:0007669"/>
    <property type="project" value="UniProtKB-UniRule"/>
</dbReference>
<evidence type="ECO:0000256" key="13">
    <source>
        <dbReference type="ARBA" id="ARBA00034808"/>
    </source>
</evidence>
<dbReference type="InterPro" id="IPR011545">
    <property type="entry name" value="DEAD/DEAH_box_helicase_dom"/>
</dbReference>
<dbReference type="GO" id="GO:0003677">
    <property type="term" value="F:DNA binding"/>
    <property type="evidence" value="ECO:0007669"/>
    <property type="project" value="UniProtKB-KW"/>
</dbReference>
<dbReference type="NCBIfam" id="TIGR00643">
    <property type="entry name" value="recG"/>
    <property type="match status" value="1"/>
</dbReference>
<accession>A0A0C1N0Q0</accession>
<feature type="domain" description="Helicase ATP-binding" evidence="16">
    <location>
        <begin position="282"/>
        <end position="443"/>
    </location>
</feature>
<dbReference type="Pfam" id="PF19833">
    <property type="entry name" value="RecG_dom3_C"/>
    <property type="match status" value="1"/>
</dbReference>
<dbReference type="NCBIfam" id="NF008168">
    <property type="entry name" value="PRK10917.2-2"/>
    <property type="match status" value="1"/>
</dbReference>
<proteinExistence type="inferred from homology"/>
<keyword evidence="5 15" id="KW-0378">Hydrolase</keyword>
<dbReference type="InterPro" id="IPR027417">
    <property type="entry name" value="P-loop_NTPase"/>
</dbReference>
<reference evidence="18 19" key="1">
    <citation type="submission" date="2014-11" db="EMBL/GenBank/DDBJ databases">
        <title>A Rickettsiales Symbiont of Amoebae With Ancient Features.</title>
        <authorList>
            <person name="Schulz F."/>
            <person name="Martijn J."/>
            <person name="Wascher F."/>
            <person name="Kostanjsek R."/>
            <person name="Ettema T.J."/>
            <person name="Horn M."/>
        </authorList>
    </citation>
    <scope>NUCLEOTIDE SEQUENCE [LARGE SCALE GENOMIC DNA]</scope>
    <source>
        <strain evidence="18 19">UWC36</strain>
    </source>
</reference>
<evidence type="ECO:0000256" key="1">
    <source>
        <dbReference type="ARBA" id="ARBA00007504"/>
    </source>
</evidence>
<dbReference type="NCBIfam" id="NF008165">
    <property type="entry name" value="PRK10917.1-3"/>
    <property type="match status" value="1"/>
</dbReference>
<comment type="catalytic activity">
    <reaction evidence="14 15">
        <text>ATP + H2O = ADP + phosphate + H(+)</text>
        <dbReference type="Rhea" id="RHEA:13065"/>
        <dbReference type="ChEBI" id="CHEBI:15377"/>
        <dbReference type="ChEBI" id="CHEBI:15378"/>
        <dbReference type="ChEBI" id="CHEBI:30616"/>
        <dbReference type="ChEBI" id="CHEBI:43474"/>
        <dbReference type="ChEBI" id="CHEBI:456216"/>
        <dbReference type="EC" id="5.6.2.4"/>
    </reaction>
</comment>
<comment type="function">
    <text evidence="15">Plays a critical role in recombination and DNA repair. Helps process Holliday junction intermediates to mature products by catalyzing branch migration. Has replication fork regression activity, unwinds stalled or blocked replication forks to make a HJ that can be resolved. Has a DNA unwinding activity characteristic of a DNA helicase with 3'-5' polarity.</text>
</comment>
<evidence type="ECO:0000256" key="15">
    <source>
        <dbReference type="RuleBase" id="RU363016"/>
    </source>
</evidence>
<dbReference type="InterPro" id="IPR014001">
    <property type="entry name" value="Helicase_ATP-bd"/>
</dbReference>
<evidence type="ECO:0000256" key="12">
    <source>
        <dbReference type="ARBA" id="ARBA00034617"/>
    </source>
</evidence>
<comment type="catalytic activity">
    <reaction evidence="12 15">
        <text>Couples ATP hydrolysis with the unwinding of duplex DNA by translocating in the 3'-5' direction.</text>
        <dbReference type="EC" id="5.6.2.4"/>
    </reaction>
</comment>
<evidence type="ECO:0000256" key="11">
    <source>
        <dbReference type="ARBA" id="ARBA00023235"/>
    </source>
</evidence>
<dbReference type="Proteomes" id="UP000031258">
    <property type="component" value="Unassembled WGS sequence"/>
</dbReference>
<dbReference type="OrthoDB" id="9804325at2"/>
<dbReference type="PROSITE" id="PS51192">
    <property type="entry name" value="HELICASE_ATP_BIND_1"/>
    <property type="match status" value="1"/>
</dbReference>
<dbReference type="Pfam" id="PF00271">
    <property type="entry name" value="Helicase_C"/>
    <property type="match status" value="1"/>
</dbReference>
<dbReference type="GO" id="GO:0005524">
    <property type="term" value="F:ATP binding"/>
    <property type="evidence" value="ECO:0007669"/>
    <property type="project" value="UniProtKB-KW"/>
</dbReference>
<keyword evidence="6 15" id="KW-0347">Helicase</keyword>
<keyword evidence="8" id="KW-0238">DNA-binding</keyword>
<comment type="similarity">
    <text evidence="1 15">Belongs to the helicase family. RecG subfamily.</text>
</comment>
<evidence type="ECO:0000256" key="2">
    <source>
        <dbReference type="ARBA" id="ARBA00017846"/>
    </source>
</evidence>
<keyword evidence="3 15" id="KW-0547">Nucleotide-binding</keyword>
<evidence type="ECO:0000256" key="6">
    <source>
        <dbReference type="ARBA" id="ARBA00022806"/>
    </source>
</evidence>
<dbReference type="Gene3D" id="3.40.50.300">
    <property type="entry name" value="P-loop containing nucleotide triphosphate hydrolases"/>
    <property type="match status" value="2"/>
</dbReference>
<dbReference type="EC" id="5.6.2.4" evidence="13 15"/>
<dbReference type="Pfam" id="PF17191">
    <property type="entry name" value="RecG_wedge"/>
    <property type="match status" value="1"/>
</dbReference>
<dbReference type="InterPro" id="IPR012340">
    <property type="entry name" value="NA-bd_OB-fold"/>
</dbReference>
<dbReference type="CDD" id="cd04488">
    <property type="entry name" value="RecG_wedge_OBF"/>
    <property type="match status" value="1"/>
</dbReference>
<dbReference type="PROSITE" id="PS51194">
    <property type="entry name" value="HELICASE_CTER"/>
    <property type="match status" value="1"/>
</dbReference>
<dbReference type="SUPFAM" id="SSF50249">
    <property type="entry name" value="Nucleic acid-binding proteins"/>
    <property type="match status" value="1"/>
</dbReference>
<dbReference type="Pfam" id="PF00270">
    <property type="entry name" value="DEAD"/>
    <property type="match status" value="1"/>
</dbReference>
<dbReference type="AlphaFoldDB" id="A0A0C1N0Q0"/>
<keyword evidence="7 15" id="KW-0067">ATP-binding</keyword>
<evidence type="ECO:0000256" key="3">
    <source>
        <dbReference type="ARBA" id="ARBA00022741"/>
    </source>
</evidence>
<keyword evidence="11" id="KW-0413">Isomerase</keyword>
<dbReference type="GO" id="GO:0006310">
    <property type="term" value="P:DNA recombination"/>
    <property type="evidence" value="ECO:0007669"/>
    <property type="project" value="UniProtKB-UniRule"/>
</dbReference>
<protein>
    <recommendedName>
        <fullName evidence="2 15">ATP-dependent DNA helicase RecG</fullName>
        <ecNumber evidence="13 15">5.6.2.4</ecNumber>
    </recommendedName>
</protein>
<dbReference type="RefSeq" id="WP_039455132.1">
    <property type="nucleotide sequence ID" value="NZ_JSWE01000058.1"/>
</dbReference>
<evidence type="ECO:0000313" key="19">
    <source>
        <dbReference type="Proteomes" id="UP000031258"/>
    </source>
</evidence>
<dbReference type="SMART" id="SM00490">
    <property type="entry name" value="HELICc"/>
    <property type="match status" value="1"/>
</dbReference>
<dbReference type="InterPro" id="IPR033454">
    <property type="entry name" value="RecG_wedge"/>
</dbReference>
<dbReference type="GO" id="GO:0016887">
    <property type="term" value="F:ATP hydrolysis activity"/>
    <property type="evidence" value="ECO:0007669"/>
    <property type="project" value="RHEA"/>
</dbReference>
<dbReference type="GO" id="GO:0043138">
    <property type="term" value="F:3'-5' DNA helicase activity"/>
    <property type="evidence" value="ECO:0007669"/>
    <property type="project" value="UniProtKB-EC"/>
</dbReference>
<evidence type="ECO:0000256" key="5">
    <source>
        <dbReference type="ARBA" id="ARBA00022801"/>
    </source>
</evidence>
<evidence type="ECO:0000259" key="16">
    <source>
        <dbReference type="PROSITE" id="PS51192"/>
    </source>
</evidence>
<keyword evidence="9 15" id="KW-0233">DNA recombination</keyword>
<evidence type="ECO:0000256" key="8">
    <source>
        <dbReference type="ARBA" id="ARBA00023125"/>
    </source>
</evidence>
<dbReference type="InterPro" id="IPR047112">
    <property type="entry name" value="RecG/Mfd"/>
</dbReference>
<evidence type="ECO:0000256" key="7">
    <source>
        <dbReference type="ARBA" id="ARBA00022840"/>
    </source>
</evidence>
<gene>
    <name evidence="18" type="ORF">NF27_CG00710</name>
</gene>
<organism evidence="18 19">
    <name type="scientific">Candidatus Jidaibacter acanthamoebae</name>
    <dbReference type="NCBI Taxonomy" id="86105"/>
    <lineage>
        <taxon>Bacteria</taxon>
        <taxon>Pseudomonadati</taxon>
        <taxon>Pseudomonadota</taxon>
        <taxon>Alphaproteobacteria</taxon>
        <taxon>Rickettsiales</taxon>
        <taxon>Candidatus Midichloriaceae</taxon>
        <taxon>Candidatus Jidaibacter</taxon>
    </lineage>
</organism>
<dbReference type="PANTHER" id="PTHR47964:SF1">
    <property type="entry name" value="ATP-DEPENDENT DNA HELICASE HOMOLOG RECG, CHLOROPLASTIC"/>
    <property type="match status" value="1"/>
</dbReference>
<dbReference type="NCBIfam" id="NF008164">
    <property type="entry name" value="PRK10917.1-2"/>
    <property type="match status" value="1"/>
</dbReference>
<dbReference type="PANTHER" id="PTHR47964">
    <property type="entry name" value="ATP-DEPENDENT DNA HELICASE HOMOLOG RECG, CHLOROPLASTIC"/>
    <property type="match status" value="1"/>
</dbReference>
<evidence type="ECO:0000256" key="14">
    <source>
        <dbReference type="ARBA" id="ARBA00048988"/>
    </source>
</evidence>
<dbReference type="InterPro" id="IPR045562">
    <property type="entry name" value="RecG_dom3_C"/>
</dbReference>
<evidence type="ECO:0000313" key="18">
    <source>
        <dbReference type="EMBL" id="KIE05891.1"/>
    </source>
</evidence>
<sequence length="695" mass="78597">MPNPLLLNLFWEVRKLKNIGSKRAEAYHRLGLQNIRDLIFYFPYQIIDRRYSPALSEVLNGTIITEVVTVEEHKFNISRNKRTPQKVICSNETGKLTVIYFNANLNHLKETFRIGRTILVSGKVEYNSGELQMVHPDIVANPTEVDRVKILEPVYHSTYGLNSRFLNLTIQNTLKFIPTLPEWLPQGLLDKHGWISWLSSLQHAHHPEHIDEVSGDSKYKQRLAFDELLATQLALSLARKHYQKQSKPELNFHGVLTNKLYEQLPFDLTDGQKQAISEIESDQKSPYRMARLVLGDVGCGKTLVALCAMLNCVEGGKQAALMAPTEVLAKQHFAKLTELCEKLELKVELLISKMPLSKRKEILENIANHKAHIVIGTHALFQENVQFAALGLAVIDEQHRFGVEQRASLSKKGIAPDFLMMSATPIPRTLCMVNYGDLDLSIIKDKPAMRELIQTSVISSNKIPELLERIKGAVESGEKIYWICPLIEESESLDLSYIEDRFSMLNELLPTRTGIIHGKMHGVERDKTMLEFLEGKISVLVATTVIEVGVDVSDATIMVIENAERFGLSQLHQLRGRVGRGNKKSHCILVYKHPATQTAKQRLNIMKGSNDGFVIAEEDLKIRGSGEILGTKQSGLPSFRTCNLNYHYNLIPEANALARKIAEDDPDLKHPANQKLKLLLELYEQDKSVNYIKNN</sequence>
<keyword evidence="10 15" id="KW-0234">DNA repair</keyword>
<evidence type="ECO:0000256" key="10">
    <source>
        <dbReference type="ARBA" id="ARBA00023204"/>
    </source>
</evidence>
<keyword evidence="19" id="KW-1185">Reference proteome</keyword>
<dbReference type="SMART" id="SM00487">
    <property type="entry name" value="DEXDc"/>
    <property type="match status" value="1"/>
</dbReference>
<dbReference type="CDD" id="cd17992">
    <property type="entry name" value="DEXHc_RecG"/>
    <property type="match status" value="1"/>
</dbReference>
<dbReference type="PATRIC" id="fig|86105.3.peg.306"/>
<keyword evidence="4 15" id="KW-0227">DNA damage</keyword>
<feature type="domain" description="Helicase C-terminal" evidence="17">
    <location>
        <begin position="462"/>
        <end position="621"/>
    </location>
</feature>
<evidence type="ECO:0000259" key="17">
    <source>
        <dbReference type="PROSITE" id="PS51194"/>
    </source>
</evidence>